<evidence type="ECO:0000256" key="2">
    <source>
        <dbReference type="SAM" id="Phobius"/>
    </source>
</evidence>
<dbReference type="Proteomes" id="UP000063718">
    <property type="component" value="Unassembled WGS sequence"/>
</dbReference>
<organism evidence="3">
    <name type="scientific">Moorella thermoacetica Y72</name>
    <dbReference type="NCBI Taxonomy" id="1325331"/>
    <lineage>
        <taxon>Bacteria</taxon>
        <taxon>Bacillati</taxon>
        <taxon>Bacillota</taxon>
        <taxon>Clostridia</taxon>
        <taxon>Neomoorellales</taxon>
        <taxon>Neomoorellaceae</taxon>
        <taxon>Neomoorella</taxon>
    </lineage>
</organism>
<dbReference type="Pfam" id="PF25788">
    <property type="entry name" value="Ig_Rha78A_N"/>
    <property type="match status" value="1"/>
</dbReference>
<proteinExistence type="predicted"/>
<accession>A0A0S6UCH8</accession>
<dbReference type="Gene3D" id="2.60.40.10">
    <property type="entry name" value="Immunoglobulins"/>
    <property type="match status" value="1"/>
</dbReference>
<keyword evidence="2" id="KW-1133">Transmembrane helix</keyword>
<feature type="region of interest" description="Disordered" evidence="1">
    <location>
        <begin position="1"/>
        <end position="33"/>
    </location>
</feature>
<reference evidence="3" key="1">
    <citation type="journal article" date="2014" name="Gene">
        <title>Genome-guided analysis of transformation efficiency and carbon dioxide assimilation by Moorella thermoacetica Y72.</title>
        <authorList>
            <person name="Tsukahara K."/>
            <person name="Kita A."/>
            <person name="Nakashimada Y."/>
            <person name="Hoshino T."/>
            <person name="Murakami K."/>
        </authorList>
    </citation>
    <scope>NUCLEOTIDE SEQUENCE [LARGE SCALE GENOMIC DNA]</scope>
    <source>
        <strain evidence="3">Y72</strain>
    </source>
</reference>
<dbReference type="InterPro" id="IPR013783">
    <property type="entry name" value="Ig-like_fold"/>
</dbReference>
<evidence type="ECO:0000313" key="3">
    <source>
        <dbReference type="EMBL" id="GAF24683.1"/>
    </source>
</evidence>
<protein>
    <submittedName>
        <fullName evidence="3">Rhs family protein</fullName>
    </submittedName>
</protein>
<gene>
    <name evidence="3" type="ORF">MTY_0010</name>
</gene>
<feature type="transmembrane region" description="Helical" evidence="2">
    <location>
        <begin position="70"/>
        <end position="92"/>
    </location>
</feature>
<feature type="transmembrane region" description="Helical" evidence="2">
    <location>
        <begin position="43"/>
        <end position="63"/>
    </location>
</feature>
<dbReference type="EMBL" id="DF238840">
    <property type="protein sequence ID" value="GAF24683.1"/>
    <property type="molecule type" value="Genomic_DNA"/>
</dbReference>
<evidence type="ECO:0000256" key="1">
    <source>
        <dbReference type="SAM" id="MobiDB-lite"/>
    </source>
</evidence>
<dbReference type="AlphaFoldDB" id="A0A0S6UCH8"/>
<name>A0A0S6UCH8_NEOTH</name>
<sequence>MVQHSPERYPREPFFGRSPHYHRRGERRGGKQFPGYHDRLPRIIFPAFAPANAGVFLLVEEVLLTARKIFFVLALAGFYFFLRAGPALAAAWQYGITDTDTPTTIDSSNTTAVVDTTLHEIRLPKYNAHAASFWPDGGPDYVVMAPGKVIHYSFDGTKMVENAVLDVPLSSNPLTIAAGDTYPDVVVATKDKLYHYSFTGTSMVENPALSAAGLAGAVAVGVRQGEVAGLVGKSVKDYMFNGTTMVEVPYLEPSGLTNPIDFALIAGSYDVAVLDNNQVRYFNFTGSSLVENPALAVTGLSSPVAIAAAGERDLVVVDGKQVKHFSFDGSAFRYNAALSVTSGLNNPVCVAVRPGTFDRIIIDGDQVKYYSWDGTQLVYNPDMSVTVAGLSNLGSYAPSAMVVSQAKDPGNSVDYVRVRAYVSVPDKTSITFSLTADGTNWVKVWRVRGTPSSPVAEVTANNGATWTAIGDNQAVSPASADARLWARVPAGRAVKWRADLATSDPNVTPKIVAFNGAAVVWDTDAKPYPPMIDTQGTCYTTTTPTLTWSFSDPDPGDSQSAYQLQIVRASDLQPVLDTGKVMGSSTQYTVPTSEAPDVPGPLWASGDYRFKVRVKVWDQAGVDSDWSAWADFCVVAFERPRVAGIASPPPDQAAPDPANSATHILITQGMTAAQLPKVKAGAKVTLLVDSVGPLDTVTAVFPYGAGHQATIGSGPVAATVNGTNKTWQVEFWTDPSLEVTPEGTVVKMQLSGTGTAGSAALDAPPYADGVVVTQGSVYSDWFVVLQGRDTS</sequence>
<keyword evidence="2" id="KW-0472">Membrane</keyword>
<keyword evidence="2" id="KW-0812">Transmembrane</keyword>
<feature type="compositionally biased region" description="Basic and acidic residues" evidence="1">
    <location>
        <begin position="1"/>
        <end position="11"/>
    </location>
</feature>